<keyword evidence="1" id="KW-1133">Transmembrane helix</keyword>
<proteinExistence type="predicted"/>
<keyword evidence="1" id="KW-0812">Transmembrane</keyword>
<dbReference type="RefSeq" id="WP_234696550.1">
    <property type="nucleotide sequence ID" value="NZ_FMBL01000003.1"/>
</dbReference>
<name>A0A1C4H7G9_9BIFI</name>
<feature type="transmembrane region" description="Helical" evidence="1">
    <location>
        <begin position="68"/>
        <end position="92"/>
    </location>
</feature>
<dbReference type="Proteomes" id="UP000242610">
    <property type="component" value="Unassembled WGS sequence"/>
</dbReference>
<dbReference type="AlphaFoldDB" id="A0A1C4H7G9"/>
<evidence type="ECO:0000313" key="3">
    <source>
        <dbReference type="Proteomes" id="UP000242610"/>
    </source>
</evidence>
<dbReference type="EMBL" id="FMBL01000003">
    <property type="protein sequence ID" value="SCC80681.1"/>
    <property type="molecule type" value="Genomic_DNA"/>
</dbReference>
<dbReference type="STRING" id="1505727.GA0061077_1312"/>
<keyword evidence="3" id="KW-1185">Reference proteome</keyword>
<keyword evidence="1" id="KW-0472">Membrane</keyword>
<accession>A0A1C4H7G9</accession>
<sequence length="217" mass="22655">MARMMQSVLVLHDSYAQQSEVGCFGSSGAGNADGVSSDAGSNYPYASGGSYSPCSSSGGGPVRRGWPVWLQVVLGVLLAVLLLGGVVAVGPVKDKIYMRNVMHSAEGDHAIRATLKNMDPHAFTDEGVIHSYVIDDGTLEHNPMGGIMVTVYVNGDRSLDINATYDRPLNTEGGRDPLVGGGVGGSAKLDDLVEENKKRLDGGARVDVLSSFGADVD</sequence>
<gene>
    <name evidence="2" type="ORF">GA0061077_1312</name>
</gene>
<dbReference type="Pfam" id="PF07006">
    <property type="entry name" value="DUF1310"/>
    <property type="match status" value="1"/>
</dbReference>
<protein>
    <submittedName>
        <fullName evidence="2">Uncharacterized protein</fullName>
    </submittedName>
</protein>
<organism evidence="2 3">
    <name type="scientific">Bifidobacterium commune</name>
    <dbReference type="NCBI Taxonomy" id="1505727"/>
    <lineage>
        <taxon>Bacteria</taxon>
        <taxon>Bacillati</taxon>
        <taxon>Actinomycetota</taxon>
        <taxon>Actinomycetes</taxon>
        <taxon>Bifidobacteriales</taxon>
        <taxon>Bifidobacteriaceae</taxon>
        <taxon>Bifidobacterium</taxon>
    </lineage>
</organism>
<evidence type="ECO:0000256" key="1">
    <source>
        <dbReference type="SAM" id="Phobius"/>
    </source>
</evidence>
<reference evidence="3" key="1">
    <citation type="submission" date="2016-08" db="EMBL/GenBank/DDBJ databases">
        <authorList>
            <person name="Varghese N."/>
            <person name="Submissions Spin"/>
        </authorList>
    </citation>
    <scope>NUCLEOTIDE SEQUENCE [LARGE SCALE GENOMIC DNA]</scope>
    <source>
        <strain evidence="3">R-52791</strain>
    </source>
</reference>
<dbReference type="InterPro" id="IPR010738">
    <property type="entry name" value="DUF1310"/>
</dbReference>
<evidence type="ECO:0000313" key="2">
    <source>
        <dbReference type="EMBL" id="SCC80681.1"/>
    </source>
</evidence>